<dbReference type="GO" id="GO:0010608">
    <property type="term" value="P:post-transcriptional regulation of gene expression"/>
    <property type="evidence" value="ECO:0007669"/>
    <property type="project" value="InterPro"/>
</dbReference>
<dbReference type="SMART" id="SM00945">
    <property type="entry name" value="ProQ"/>
    <property type="match status" value="1"/>
</dbReference>
<keyword evidence="1" id="KW-0963">Cytoplasm</keyword>
<accession>A0A1H0HLC7</accession>
<evidence type="ECO:0000313" key="7">
    <source>
        <dbReference type="EMBL" id="SDO19631.1"/>
    </source>
</evidence>
<feature type="compositionally biased region" description="Basic and acidic residues" evidence="5">
    <location>
        <begin position="347"/>
        <end position="362"/>
    </location>
</feature>
<dbReference type="SUPFAM" id="SSF48657">
    <property type="entry name" value="FinO-like"/>
    <property type="match status" value="1"/>
</dbReference>
<dbReference type="Proteomes" id="UP000199075">
    <property type="component" value="Unassembled WGS sequence"/>
</dbReference>
<feature type="compositionally biased region" description="Basic and acidic residues" evidence="5">
    <location>
        <begin position="319"/>
        <end position="332"/>
    </location>
</feature>
<proteinExistence type="predicted"/>
<feature type="region of interest" description="Disordered" evidence="5">
    <location>
        <begin position="265"/>
        <end position="372"/>
    </location>
</feature>
<name>A0A1H0HLC7_9GAMM</name>
<feature type="region of interest" description="Disordered" evidence="5">
    <location>
        <begin position="124"/>
        <end position="150"/>
    </location>
</feature>
<dbReference type="GO" id="GO:0033592">
    <property type="term" value="F:RNA strand annealing activity"/>
    <property type="evidence" value="ECO:0007669"/>
    <property type="project" value="InterPro"/>
</dbReference>
<dbReference type="STRING" id="419597.SAMN04487957_104206"/>
<dbReference type="PANTHER" id="PTHR38106:SF1">
    <property type="entry name" value="RNA CHAPERONE PROQ"/>
    <property type="match status" value="1"/>
</dbReference>
<evidence type="ECO:0000256" key="3">
    <source>
        <dbReference type="ARBA" id="ARBA00023186"/>
    </source>
</evidence>
<sequence>MPVSQSLREETGLAEQRVHSLLDALDGRTRSLLERLTLEREARRHAEAVQGELAQRLAELERQLAEAEATRLELIEECRELDEQNSELEAHNRHLHERLAAGEPAEGGFRPGRRSQGLSALIGRRPVARQEDGGASQISPDKSGSYGSHVAASAADDDARYIATASPDKSGSDVGARFIERSANSGATQSEAPSPQALLDEWYARYPAAFFKGHTRPLMVGIHEVLASREPWPEKLVRRALACYVNLPRYLKAVREDAERIDLDGQPAGKVDAQSADHAHRKLDRLQGEKRNTQGRKAQGRQNERHNTKGRGKPARAGSQDRAHGKPKDGAKGRPSSQGPGTSAGPVRERAEPAPATMEEKLSALLAKHNGR</sequence>
<dbReference type="InterPro" id="IPR016103">
    <property type="entry name" value="ProQ/FinO"/>
</dbReference>
<evidence type="ECO:0000256" key="1">
    <source>
        <dbReference type="ARBA" id="ARBA00022490"/>
    </source>
</evidence>
<dbReference type="PANTHER" id="PTHR38106">
    <property type="entry name" value="RNA CHAPERONE PROQ"/>
    <property type="match status" value="1"/>
</dbReference>
<evidence type="ECO:0000256" key="2">
    <source>
        <dbReference type="ARBA" id="ARBA00022884"/>
    </source>
</evidence>
<evidence type="ECO:0000256" key="4">
    <source>
        <dbReference type="SAM" id="Coils"/>
    </source>
</evidence>
<keyword evidence="3" id="KW-0143">Chaperone</keyword>
<dbReference type="InterPro" id="IPR036442">
    <property type="entry name" value="ProQ/FinO_sf"/>
</dbReference>
<protein>
    <submittedName>
        <fullName evidence="7">ProQ/FINO family protein</fullName>
    </submittedName>
</protein>
<dbReference type="AlphaFoldDB" id="A0A1H0HLC7"/>
<reference evidence="8" key="1">
    <citation type="submission" date="2016-10" db="EMBL/GenBank/DDBJ databases">
        <authorList>
            <person name="Varghese N."/>
            <person name="Submissions S."/>
        </authorList>
    </citation>
    <scope>NUCLEOTIDE SEQUENCE [LARGE SCALE GENOMIC DNA]</scope>
    <source>
        <strain evidence="8">CGMCC 1.6444</strain>
    </source>
</reference>
<evidence type="ECO:0000256" key="5">
    <source>
        <dbReference type="SAM" id="MobiDB-lite"/>
    </source>
</evidence>
<feature type="domain" description="ProQ/FinO" evidence="6">
    <location>
        <begin position="190"/>
        <end position="299"/>
    </location>
</feature>
<feature type="coiled-coil region" evidence="4">
    <location>
        <begin position="43"/>
        <end position="98"/>
    </location>
</feature>
<dbReference type="Gene3D" id="1.10.1710.10">
    <property type="entry name" value="ProQ/FinO domain"/>
    <property type="match status" value="1"/>
</dbReference>
<dbReference type="GO" id="GO:0034057">
    <property type="term" value="F:RNA strand-exchange activity"/>
    <property type="evidence" value="ECO:0007669"/>
    <property type="project" value="InterPro"/>
</dbReference>
<evidence type="ECO:0000313" key="8">
    <source>
        <dbReference type="Proteomes" id="UP000199075"/>
    </source>
</evidence>
<keyword evidence="4" id="KW-0175">Coiled coil</keyword>
<keyword evidence="2" id="KW-0694">RNA-binding</keyword>
<dbReference type="InterPro" id="IPR023529">
    <property type="entry name" value="ProQ"/>
</dbReference>
<keyword evidence="8" id="KW-1185">Reference proteome</keyword>
<dbReference type="Pfam" id="PF04352">
    <property type="entry name" value="ProQ"/>
    <property type="match status" value="1"/>
</dbReference>
<feature type="compositionally biased region" description="Polar residues" evidence="5">
    <location>
        <begin position="136"/>
        <end position="146"/>
    </location>
</feature>
<dbReference type="GO" id="GO:0005829">
    <property type="term" value="C:cytosol"/>
    <property type="evidence" value="ECO:0007669"/>
    <property type="project" value="TreeGrafter"/>
</dbReference>
<gene>
    <name evidence="7" type="ORF">SAMN04487957_104206</name>
</gene>
<dbReference type="EMBL" id="FNIV01000004">
    <property type="protein sequence ID" value="SDO19631.1"/>
    <property type="molecule type" value="Genomic_DNA"/>
</dbReference>
<evidence type="ECO:0000259" key="6">
    <source>
        <dbReference type="SMART" id="SM00945"/>
    </source>
</evidence>
<organism evidence="7 8">
    <name type="scientific">Halomonas shengliensis</name>
    <dbReference type="NCBI Taxonomy" id="419597"/>
    <lineage>
        <taxon>Bacteria</taxon>
        <taxon>Pseudomonadati</taxon>
        <taxon>Pseudomonadota</taxon>
        <taxon>Gammaproteobacteria</taxon>
        <taxon>Oceanospirillales</taxon>
        <taxon>Halomonadaceae</taxon>
        <taxon>Halomonas</taxon>
    </lineage>
</organism>